<feature type="non-terminal residue" evidence="1">
    <location>
        <position position="143"/>
    </location>
</feature>
<organism evidence="1 2">
    <name type="scientific">Kipferlia bialata</name>
    <dbReference type="NCBI Taxonomy" id="797122"/>
    <lineage>
        <taxon>Eukaryota</taxon>
        <taxon>Metamonada</taxon>
        <taxon>Carpediemonas-like organisms</taxon>
        <taxon>Kipferlia</taxon>
    </lineage>
</organism>
<dbReference type="Gene3D" id="3.30.420.40">
    <property type="match status" value="1"/>
</dbReference>
<dbReference type="SUPFAM" id="SSF53067">
    <property type="entry name" value="Actin-like ATPase domain"/>
    <property type="match status" value="1"/>
</dbReference>
<reference evidence="1 2" key="1">
    <citation type="journal article" date="2018" name="PLoS ONE">
        <title>The draft genome of Kipferlia bialata reveals reductive genome evolution in fornicate parasites.</title>
        <authorList>
            <person name="Tanifuji G."/>
            <person name="Takabayashi S."/>
            <person name="Kume K."/>
            <person name="Takagi M."/>
            <person name="Nakayama T."/>
            <person name="Kamikawa R."/>
            <person name="Inagaki Y."/>
            <person name="Hashimoto T."/>
        </authorList>
    </citation>
    <scope>NUCLEOTIDE SEQUENCE [LARGE SCALE GENOMIC DNA]</scope>
    <source>
        <strain evidence="1">NY0173</strain>
    </source>
</reference>
<dbReference type="PANTHER" id="PTHR14187:SF5">
    <property type="entry name" value="HEAT SHOCK 70 KDA PROTEIN 12A"/>
    <property type="match status" value="1"/>
</dbReference>
<evidence type="ECO:0008006" key="3">
    <source>
        <dbReference type="Google" id="ProtNLM"/>
    </source>
</evidence>
<dbReference type="EMBL" id="BDIP01008509">
    <property type="protein sequence ID" value="GIQ91880.1"/>
    <property type="molecule type" value="Genomic_DNA"/>
</dbReference>
<feature type="non-terminal residue" evidence="1">
    <location>
        <position position="1"/>
    </location>
</feature>
<comment type="caution">
    <text evidence="1">The sequence shown here is derived from an EMBL/GenBank/DDBJ whole genome shotgun (WGS) entry which is preliminary data.</text>
</comment>
<evidence type="ECO:0000313" key="2">
    <source>
        <dbReference type="Proteomes" id="UP000265618"/>
    </source>
</evidence>
<name>A0A9K3DBE1_9EUKA</name>
<keyword evidence="2" id="KW-1185">Reference proteome</keyword>
<evidence type="ECO:0000313" key="1">
    <source>
        <dbReference type="EMBL" id="GIQ91880.1"/>
    </source>
</evidence>
<gene>
    <name evidence="1" type="ORF">KIPB_015328</name>
</gene>
<sequence>FMVVDAGGGTVDLTVHKVNAEGGMEEVTRGLGDSCGATFLDVQFLEWLRERLGDEFYKECQTSYPSAMASLVQSWESIKRRYTGQESDDADADHTYITLPGKLGRRIPPEVEARLEELQDGEVDDLVLCDRDYRSIFDPVVDK</sequence>
<dbReference type="Proteomes" id="UP000265618">
    <property type="component" value="Unassembled WGS sequence"/>
</dbReference>
<accession>A0A9K3DBE1</accession>
<dbReference type="Gene3D" id="3.90.640.10">
    <property type="entry name" value="Actin, Chain A, domain 4"/>
    <property type="match status" value="1"/>
</dbReference>
<proteinExistence type="predicted"/>
<dbReference type="InterPro" id="IPR043129">
    <property type="entry name" value="ATPase_NBD"/>
</dbReference>
<dbReference type="PANTHER" id="PTHR14187">
    <property type="entry name" value="ALPHA KINASE/ELONGATION FACTOR 2 KINASE"/>
    <property type="match status" value="1"/>
</dbReference>
<dbReference type="AlphaFoldDB" id="A0A9K3DBE1"/>
<protein>
    <recommendedName>
        <fullName evidence="3">Heat shock protein 70 family</fullName>
    </recommendedName>
</protein>
<dbReference type="OrthoDB" id="2963168at2759"/>